<gene>
    <name evidence="2" type="ORF">Cch02nite_53540</name>
</gene>
<dbReference type="Gene3D" id="3.30.70.1430">
    <property type="entry name" value="Multidrug efflux transporter AcrB pore domain"/>
    <property type="match status" value="2"/>
</dbReference>
<keyword evidence="1" id="KW-0472">Membrane</keyword>
<feature type="transmembrane region" description="Helical" evidence="1">
    <location>
        <begin position="871"/>
        <end position="890"/>
    </location>
</feature>
<sequence length="1050" mass="111206">MMRWMIGSSLKFRLLVLPAAALLMFLGVIELRRTPADVLPEFAPPSVQIQTEALGLSATEVEQFITVPLEQDLLNGVPWLESIRSQSVTGLSQVDLVFEPGTDVLRARQAVQERLTQAVALPHVSKAPNMIQPVSSTSRVMVIGLSSPDLSLIDMSLLAHWQIKPRLMGVPGVANVSIWGERERQLQVQVDPAKLAAAGVSLNQVVQTTGNALWVSPLTFVEASTPGTSGFVETPNQRLTIQHILPIHTAKDLAQVPVEETPEGKPLRLGEVATVTEDHQLPLIGDALVGGKPGLMLVVEKFPGANTVEVTQAVEDTLRALQPGLGGLQVDTSVYRPATFIDGAVGHLRTAALLSILLAVLAIGLLMLDWRAALIALVVIPLALLAAVLALVWQGVGLNILVLAGLMFGLAVVVHDVVADTDRARRALTARPAGQDPEENGQPAERAFADVMTGLRAPLLYAVLIVLVGLAPLLFVGGLTGAFTAPMAWAAGLAVLASLVVALSVTPVLSWLLYRRARLAPVSRPLAWLQRHHAGTAERVRGRPHLALLVAALLALGVPLVAPLLGGHALLPVAQDRNLLIRWTGVPSMSQQEMVRIVGQVGGQLRATPGIRDVGVHVGRAINSDQAVGMNSAEFWLTVDPAADYAATTERIQHVVDAYPGFDHRVVTYPEQQVNEMLTGTKGDLVVRVYGKDLNVLRAKAEEVRKVLGEVDGVSAPKLDLGADEATIEIEVDLAAAERYGIKPGDVRRSAAVLVSGLTAGSLFEDQKVFDVVVLGAPSVRDSVAGVENLLIDTPSGGHVRLRDVAHVRLASAPVDIRHDSVSRRVDIPVDVTGRQVNDVARDIQDELKVVDFPVEYHAEVLGDYASAESAHWRLLGVLAAAAIGVYLLLQAAFGSWRSATLLALALPVALFGGMLAALFTGSGVSLGVLMGLGVPLALALRDGVLLIRRWQELSGQAGTTVAEAVRQGAGERFAPIVTTAVAVAAALVPLLLFGNVAGLEILRPLAVVALGGLVTATLLSLYLLPALYEFVQPATRQAPQVAPTVPEGA</sequence>
<dbReference type="GO" id="GO:0005886">
    <property type="term" value="C:plasma membrane"/>
    <property type="evidence" value="ECO:0007669"/>
    <property type="project" value="TreeGrafter"/>
</dbReference>
<feature type="transmembrane region" description="Helical" evidence="1">
    <location>
        <begin position="1006"/>
        <end position="1029"/>
    </location>
</feature>
<feature type="transmembrane region" description="Helical" evidence="1">
    <location>
        <begin position="489"/>
        <end position="514"/>
    </location>
</feature>
<comment type="caution">
    <text evidence="2">The sequence shown here is derived from an EMBL/GenBank/DDBJ whole genome shotgun (WGS) entry which is preliminary data.</text>
</comment>
<proteinExistence type="predicted"/>
<feature type="transmembrane region" description="Helical" evidence="1">
    <location>
        <begin position="346"/>
        <end position="366"/>
    </location>
</feature>
<dbReference type="PANTHER" id="PTHR32063:SF4">
    <property type="entry name" value="SLR6043 PROTEIN"/>
    <property type="match status" value="1"/>
</dbReference>
<dbReference type="Gene3D" id="3.30.2090.10">
    <property type="entry name" value="Multidrug efflux transporter AcrB TolC docking domain, DN and DC subdomains"/>
    <property type="match status" value="2"/>
</dbReference>
<evidence type="ECO:0000256" key="1">
    <source>
        <dbReference type="SAM" id="Phobius"/>
    </source>
</evidence>
<dbReference type="InterPro" id="IPR001036">
    <property type="entry name" value="Acrflvin-R"/>
</dbReference>
<evidence type="ECO:0000313" key="3">
    <source>
        <dbReference type="Proteomes" id="UP000619293"/>
    </source>
</evidence>
<feature type="transmembrane region" description="Helical" evidence="1">
    <location>
        <begin position="373"/>
        <end position="393"/>
    </location>
</feature>
<feature type="transmembrane region" description="Helical" evidence="1">
    <location>
        <begin position="902"/>
        <end position="921"/>
    </location>
</feature>
<dbReference type="PRINTS" id="PR00702">
    <property type="entry name" value="ACRIFLAVINRP"/>
</dbReference>
<feature type="transmembrane region" description="Helical" evidence="1">
    <location>
        <begin position="399"/>
        <end position="418"/>
    </location>
</feature>
<dbReference type="Pfam" id="PF00873">
    <property type="entry name" value="ACR_tran"/>
    <property type="match status" value="1"/>
</dbReference>
<protein>
    <submittedName>
        <fullName evidence="2">Cation transporter</fullName>
    </submittedName>
</protein>
<organism evidence="2 3">
    <name type="scientific">Catellatospora chokoriensis</name>
    <dbReference type="NCBI Taxonomy" id="310353"/>
    <lineage>
        <taxon>Bacteria</taxon>
        <taxon>Bacillati</taxon>
        <taxon>Actinomycetota</taxon>
        <taxon>Actinomycetes</taxon>
        <taxon>Micromonosporales</taxon>
        <taxon>Micromonosporaceae</taxon>
        <taxon>Catellatospora</taxon>
    </lineage>
</organism>
<dbReference type="Gene3D" id="3.30.70.1440">
    <property type="entry name" value="Multidrug efflux transporter AcrB pore domain"/>
    <property type="match status" value="1"/>
</dbReference>
<feature type="transmembrane region" description="Helical" evidence="1">
    <location>
        <begin position="546"/>
        <end position="571"/>
    </location>
</feature>
<feature type="transmembrane region" description="Helical" evidence="1">
    <location>
        <begin position="974"/>
        <end position="994"/>
    </location>
</feature>
<keyword evidence="3" id="KW-1185">Reference proteome</keyword>
<reference evidence="2 3" key="1">
    <citation type="submission" date="2021-01" db="EMBL/GenBank/DDBJ databases">
        <title>Whole genome shotgun sequence of Catellatospora chokoriensis NBRC 107358.</title>
        <authorList>
            <person name="Komaki H."/>
            <person name="Tamura T."/>
        </authorList>
    </citation>
    <scope>NUCLEOTIDE SEQUENCE [LARGE SCALE GENOMIC DNA]</scope>
    <source>
        <strain evidence="2 3">NBRC 107358</strain>
    </source>
</reference>
<name>A0A8J3NV55_9ACTN</name>
<dbReference type="Proteomes" id="UP000619293">
    <property type="component" value="Unassembled WGS sequence"/>
</dbReference>
<keyword evidence="1" id="KW-0812">Transmembrane</keyword>
<dbReference type="Gene3D" id="3.30.70.1320">
    <property type="entry name" value="Multidrug efflux transporter AcrB pore domain like"/>
    <property type="match status" value="1"/>
</dbReference>
<dbReference type="SUPFAM" id="SSF82866">
    <property type="entry name" value="Multidrug efflux transporter AcrB transmembrane domain"/>
    <property type="match status" value="2"/>
</dbReference>
<dbReference type="EMBL" id="BONG01000037">
    <property type="protein sequence ID" value="GIF91910.1"/>
    <property type="molecule type" value="Genomic_DNA"/>
</dbReference>
<dbReference type="GO" id="GO:0042910">
    <property type="term" value="F:xenobiotic transmembrane transporter activity"/>
    <property type="evidence" value="ECO:0007669"/>
    <property type="project" value="TreeGrafter"/>
</dbReference>
<dbReference type="PANTHER" id="PTHR32063">
    <property type="match status" value="1"/>
</dbReference>
<dbReference type="Gene3D" id="1.20.1640.10">
    <property type="entry name" value="Multidrug efflux transporter AcrB transmembrane domain"/>
    <property type="match status" value="2"/>
</dbReference>
<feature type="transmembrane region" description="Helical" evidence="1">
    <location>
        <begin position="459"/>
        <end position="483"/>
    </location>
</feature>
<dbReference type="SUPFAM" id="SSF82714">
    <property type="entry name" value="Multidrug efflux transporter AcrB TolC docking domain, DN and DC subdomains"/>
    <property type="match status" value="2"/>
</dbReference>
<evidence type="ECO:0000313" key="2">
    <source>
        <dbReference type="EMBL" id="GIF91910.1"/>
    </source>
</evidence>
<keyword evidence="1" id="KW-1133">Transmembrane helix</keyword>
<accession>A0A8J3NV55</accession>
<dbReference type="SUPFAM" id="SSF82693">
    <property type="entry name" value="Multidrug efflux transporter AcrB pore domain, PN1, PN2, PC1 and PC2 subdomains"/>
    <property type="match status" value="2"/>
</dbReference>
<dbReference type="AlphaFoldDB" id="A0A8J3NV55"/>
<dbReference type="InterPro" id="IPR027463">
    <property type="entry name" value="AcrB_DN_DC_subdom"/>
</dbReference>